<dbReference type="InterPro" id="IPR001314">
    <property type="entry name" value="Peptidase_S1A"/>
</dbReference>
<dbReference type="Proteomes" id="UP000449004">
    <property type="component" value="Unassembled WGS sequence"/>
</dbReference>
<accession>A0A7V7YJN1</accession>
<dbReference type="PROSITE" id="PS50240">
    <property type="entry name" value="TRYPSIN_DOM"/>
    <property type="match status" value="1"/>
</dbReference>
<keyword evidence="1" id="KW-1015">Disulfide bond</keyword>
<comment type="caution">
    <text evidence="4">The sequence shown here is derived from an EMBL/GenBank/DDBJ whole genome shotgun (WGS) entry which is preliminary data.</text>
</comment>
<dbReference type="GO" id="GO:0006508">
    <property type="term" value="P:proteolysis"/>
    <property type="evidence" value="ECO:0007669"/>
    <property type="project" value="UniProtKB-KW"/>
</dbReference>
<proteinExistence type="predicted"/>
<reference evidence="4 5" key="1">
    <citation type="submission" date="2019-10" db="EMBL/GenBank/DDBJ databases">
        <title>Halotolerant bacteria associated to Saharan-endemic halophytes Stipa tenacissima L. and Atriplex halimus L mitigate salt stress and promote growth of tomato plants.</title>
        <authorList>
            <person name="Dif G."/>
        </authorList>
    </citation>
    <scope>NUCLEOTIDE SEQUENCE [LARGE SCALE GENOMIC DNA]</scope>
    <source>
        <strain evidence="4 5">IS26</strain>
    </source>
</reference>
<feature type="domain" description="Peptidase S1" evidence="3">
    <location>
        <begin position="6"/>
        <end position="268"/>
    </location>
</feature>
<name>A0A7V7YJN1_9GAMM</name>
<evidence type="ECO:0000259" key="3">
    <source>
        <dbReference type="PROSITE" id="PS50240"/>
    </source>
</evidence>
<dbReference type="PRINTS" id="PR00722">
    <property type="entry name" value="CHYMOTRYPSIN"/>
</dbReference>
<dbReference type="InterPro" id="IPR009003">
    <property type="entry name" value="Peptidase_S1_PA"/>
</dbReference>
<sequence>MKGFLLIGMLLAVSSTAHAIVIRHDVDDAQYRVPATEFPALVDMPGEGHGALIAPQWVLTAAHTLPMQADLKQVMINGTAREVEQVVTHPGYRTLPQTLIDQAMASGEAMLIVVFLASGDDVALIRLKAPVTDVAPVALYGDSDEAGQIAKILGKGATGTGATGHSPNGPNRTELRRGFNRITSAYDRWLCYVFDAPPEALPLEAVLGNGDSGGPVLIEHDGHWLLAGQGAWKVVQGNVLTARPGRYGQVTCNVRVSHYRDWIERIMAEPHQAAGGGSI</sequence>
<evidence type="ECO:0000256" key="2">
    <source>
        <dbReference type="SAM" id="SignalP"/>
    </source>
</evidence>
<feature type="signal peptide" evidence="2">
    <location>
        <begin position="1"/>
        <end position="19"/>
    </location>
</feature>
<dbReference type="EMBL" id="WELC01000003">
    <property type="protein sequence ID" value="KAB7632314.1"/>
    <property type="molecule type" value="Genomic_DNA"/>
</dbReference>
<dbReference type="PANTHER" id="PTHR24250">
    <property type="entry name" value="CHYMOTRYPSIN-RELATED"/>
    <property type="match status" value="1"/>
</dbReference>
<dbReference type="Pfam" id="PF00089">
    <property type="entry name" value="Trypsin"/>
    <property type="match status" value="1"/>
</dbReference>
<gene>
    <name evidence="4" type="ORF">F9K92_03645</name>
</gene>
<organism evidence="4 5">
    <name type="scientific">Stenotrophomonas rhizophila</name>
    <dbReference type="NCBI Taxonomy" id="216778"/>
    <lineage>
        <taxon>Bacteria</taxon>
        <taxon>Pseudomonadati</taxon>
        <taxon>Pseudomonadota</taxon>
        <taxon>Gammaproteobacteria</taxon>
        <taxon>Lysobacterales</taxon>
        <taxon>Lysobacteraceae</taxon>
        <taxon>Stenotrophomonas</taxon>
    </lineage>
</organism>
<dbReference type="AlphaFoldDB" id="A0A7V7YJN1"/>
<dbReference type="InterPro" id="IPR043504">
    <property type="entry name" value="Peptidase_S1_PA_chymotrypsin"/>
</dbReference>
<dbReference type="SUPFAM" id="SSF50494">
    <property type="entry name" value="Trypsin-like serine proteases"/>
    <property type="match status" value="1"/>
</dbReference>
<evidence type="ECO:0000256" key="1">
    <source>
        <dbReference type="ARBA" id="ARBA00023157"/>
    </source>
</evidence>
<dbReference type="InterPro" id="IPR001254">
    <property type="entry name" value="Trypsin_dom"/>
</dbReference>
<keyword evidence="4" id="KW-0645">Protease</keyword>
<dbReference type="SMART" id="SM00020">
    <property type="entry name" value="Tryp_SPc"/>
    <property type="match status" value="1"/>
</dbReference>
<dbReference type="Gene3D" id="2.40.10.10">
    <property type="entry name" value="Trypsin-like serine proteases"/>
    <property type="match status" value="1"/>
</dbReference>
<dbReference type="RefSeq" id="WP_152151317.1">
    <property type="nucleotide sequence ID" value="NZ_WELC01000003.1"/>
</dbReference>
<keyword evidence="2" id="KW-0732">Signal</keyword>
<dbReference type="GO" id="GO:0004252">
    <property type="term" value="F:serine-type endopeptidase activity"/>
    <property type="evidence" value="ECO:0007669"/>
    <property type="project" value="InterPro"/>
</dbReference>
<evidence type="ECO:0000313" key="4">
    <source>
        <dbReference type="EMBL" id="KAB7632314.1"/>
    </source>
</evidence>
<evidence type="ECO:0000313" key="5">
    <source>
        <dbReference type="Proteomes" id="UP000449004"/>
    </source>
</evidence>
<keyword evidence="4" id="KW-0378">Hydrolase</keyword>
<protein>
    <submittedName>
        <fullName evidence="4">Trypsin-like serine protease</fullName>
    </submittedName>
</protein>
<feature type="chain" id="PRO_5030640093" evidence="2">
    <location>
        <begin position="20"/>
        <end position="279"/>
    </location>
</feature>